<dbReference type="Pfam" id="PF04015">
    <property type="entry name" value="DUF362"/>
    <property type="match status" value="1"/>
</dbReference>
<dbReference type="AlphaFoldDB" id="A0A6I5ZSQ6"/>
<accession>A0A6I5ZSQ6</accession>
<proteinExistence type="predicted"/>
<evidence type="ECO:0000313" key="2">
    <source>
        <dbReference type="EMBL" id="QGP92577.1"/>
    </source>
</evidence>
<feature type="domain" description="DUF362" evidence="1">
    <location>
        <begin position="29"/>
        <end position="266"/>
    </location>
</feature>
<dbReference type="RefSeq" id="WP_156273403.1">
    <property type="nucleotide sequence ID" value="NZ_CP046244.1"/>
</dbReference>
<dbReference type="InterPro" id="IPR007160">
    <property type="entry name" value="DUF362"/>
</dbReference>
<name>A0A6I5ZSQ6_9FIRM</name>
<evidence type="ECO:0000313" key="3">
    <source>
        <dbReference type="Proteomes" id="UP000425916"/>
    </source>
</evidence>
<protein>
    <recommendedName>
        <fullName evidence="1">DUF362 domain-containing protein</fullName>
    </recommendedName>
</protein>
<dbReference type="EMBL" id="CP046244">
    <property type="protein sequence ID" value="QGP92577.1"/>
    <property type="molecule type" value="Genomic_DNA"/>
</dbReference>
<evidence type="ECO:0000259" key="1">
    <source>
        <dbReference type="Pfam" id="PF04015"/>
    </source>
</evidence>
<keyword evidence="3" id="KW-1185">Reference proteome</keyword>
<sequence length="307" mass="35038">MALKWVQTTKFDELRSFLENNLPVDELYLIKPNWFDPRPGSYTSAAVLDLVCNALSGKKIIIEGHSHSRNDLSQKITPENMDDQRDWIRTQEKLYLARTGIDEVLARHNVEYVNITEEFWAGRVVPAKIIQQHVEKKLGPLTYPEFYSFIPEKLYALRGHTLIDLAKIKMCSSTARDFSLSMKNLFGLIPYPSRLKYHTNLPQAIIDIDKLYSALFNIVAVIEGIKEAVVFWEGGQYHTPWSPFDVLKELGLLIIADNLVLADVFCGRLLGQNLLSRTLINLGQQYLGTIDNQILTKAPLLFDTSKI</sequence>
<reference evidence="2 3" key="1">
    <citation type="submission" date="2019-11" db="EMBL/GenBank/DDBJ databases">
        <title>Genome sequence of Moorella glycerini DSM11254.</title>
        <authorList>
            <person name="Poehlein A."/>
            <person name="Boeer T."/>
            <person name="Daniel R."/>
        </authorList>
    </citation>
    <scope>NUCLEOTIDE SEQUENCE [LARGE SCALE GENOMIC DNA]</scope>
    <source>
        <strain evidence="2 3">DSM 11254</strain>
    </source>
</reference>
<dbReference type="OrthoDB" id="9807879at2"/>
<dbReference type="Proteomes" id="UP000425916">
    <property type="component" value="Chromosome"/>
</dbReference>
<gene>
    <name evidence="2" type="ORF">MGLY_19630</name>
</gene>
<organism evidence="2 3">
    <name type="scientific">Neomoorella glycerini</name>
    <dbReference type="NCBI Taxonomy" id="55779"/>
    <lineage>
        <taxon>Bacteria</taxon>
        <taxon>Bacillati</taxon>
        <taxon>Bacillota</taxon>
        <taxon>Clostridia</taxon>
        <taxon>Neomoorellales</taxon>
        <taxon>Neomoorellaceae</taxon>
        <taxon>Neomoorella</taxon>
    </lineage>
</organism>